<dbReference type="HOGENOM" id="CLU_096747_0_0_9"/>
<protein>
    <recommendedName>
        <fullName evidence="3">Peptidase MA-like domain-containing protein</fullName>
    </recommendedName>
</protein>
<dbReference type="eggNOG" id="ENOG5031MY3">
    <property type="taxonomic scope" value="Bacteria"/>
</dbReference>
<evidence type="ECO:0000313" key="1">
    <source>
        <dbReference type="EMBL" id="AFQ43536.1"/>
    </source>
</evidence>
<dbReference type="STRING" id="768704.Desmer_1544"/>
<proteinExistence type="predicted"/>
<accession>J7IXV7</accession>
<name>J7IXV7_DESMD</name>
<evidence type="ECO:0000313" key="2">
    <source>
        <dbReference type="Proteomes" id="UP000005262"/>
    </source>
</evidence>
<gene>
    <name evidence="1" type="ordered locus">Desmer_1544</name>
</gene>
<dbReference type="KEGG" id="dmi:Desmer_1544"/>
<dbReference type="AlphaFoldDB" id="J7IXV7"/>
<dbReference type="RefSeq" id="WP_014902455.1">
    <property type="nucleotide sequence ID" value="NC_018515.1"/>
</dbReference>
<organism evidence="1 2">
    <name type="scientific">Desulfosporosinus meridiei (strain ATCC BAA-275 / DSM 13257 / KCTC 12902 / NCIMB 13706 / S10)</name>
    <dbReference type="NCBI Taxonomy" id="768704"/>
    <lineage>
        <taxon>Bacteria</taxon>
        <taxon>Bacillati</taxon>
        <taxon>Bacillota</taxon>
        <taxon>Clostridia</taxon>
        <taxon>Eubacteriales</taxon>
        <taxon>Desulfitobacteriaceae</taxon>
        <taxon>Desulfosporosinus</taxon>
    </lineage>
</organism>
<dbReference type="OrthoDB" id="9787613at2"/>
<sequence length="252" mass="29171">MKARKVFKCMLIVLSIILLIAIIQYIPALFLQTPDMQIKEGKYVCVYFQKGDEKGAQEVFDLLELTSKDIRQKLGFTSSAYKTKMYIYKSQSTFQMRKFGLVTLIFAPKWYIGDNKDEIALMVSPYAKVEVHDHDGILSAAPHEMIHTINYLINPRLSYWIDNGVAGYLSNQVPQSERISRKRVPAFQDIQTENEIKFGTIGGYDYSYSYIEYLDKTYGWDKVVEIVKGGSYQDAFSKSEKEIYDGWVKYLK</sequence>
<keyword evidence="2" id="KW-1185">Reference proteome</keyword>
<dbReference type="EMBL" id="CP003629">
    <property type="protein sequence ID" value="AFQ43536.1"/>
    <property type="molecule type" value="Genomic_DNA"/>
</dbReference>
<reference evidence="1 2" key="1">
    <citation type="journal article" date="2012" name="J. Bacteriol.">
        <title>Complete genome sequences of Desulfosporosinus orientis DSM765T, Desulfosporosinus youngiae DSM17734T, Desulfosporosinus meridiei DSM13257T, and Desulfosporosinus acidiphilus DSM22704T.</title>
        <authorList>
            <person name="Pester M."/>
            <person name="Brambilla E."/>
            <person name="Alazard D."/>
            <person name="Rattei T."/>
            <person name="Weinmaier T."/>
            <person name="Han J."/>
            <person name="Lucas S."/>
            <person name="Lapidus A."/>
            <person name="Cheng J.F."/>
            <person name="Goodwin L."/>
            <person name="Pitluck S."/>
            <person name="Peters L."/>
            <person name="Ovchinnikova G."/>
            <person name="Teshima H."/>
            <person name="Detter J.C."/>
            <person name="Han C.S."/>
            <person name="Tapia R."/>
            <person name="Land M.L."/>
            <person name="Hauser L."/>
            <person name="Kyrpides N.C."/>
            <person name="Ivanova N.N."/>
            <person name="Pagani I."/>
            <person name="Huntmann M."/>
            <person name="Wei C.L."/>
            <person name="Davenport K.W."/>
            <person name="Daligault H."/>
            <person name="Chain P.S."/>
            <person name="Chen A."/>
            <person name="Mavromatis K."/>
            <person name="Markowitz V."/>
            <person name="Szeto E."/>
            <person name="Mikhailova N."/>
            <person name="Pati A."/>
            <person name="Wagner M."/>
            <person name="Woyke T."/>
            <person name="Ollivier B."/>
            <person name="Klenk H.P."/>
            <person name="Spring S."/>
            <person name="Loy A."/>
        </authorList>
    </citation>
    <scope>NUCLEOTIDE SEQUENCE [LARGE SCALE GENOMIC DNA]</scope>
    <source>
        <strain evidence="2">ATCC BAA-275 / DSM 13257 / NCIMB 13706 / S10</strain>
    </source>
</reference>
<reference evidence="2" key="2">
    <citation type="submission" date="2012-08" db="EMBL/GenBank/DDBJ databases">
        <title>Finished genome of Desulfosporosinus meridiei DSM 13257.</title>
        <authorList>
            <person name="Huntemann M."/>
            <person name="Wei C.-L."/>
            <person name="Han J."/>
            <person name="Detter J.C."/>
            <person name="Han C."/>
            <person name="Davenport K."/>
            <person name="Daligault H."/>
            <person name="Erkkila T."/>
            <person name="Gu W."/>
            <person name="Munk A.C.C."/>
            <person name="Teshima H."/>
            <person name="Xu Y."/>
            <person name="Chain P."/>
            <person name="Tapia R."/>
            <person name="Chen A."/>
            <person name="Krypides N."/>
            <person name="Mavromatis K."/>
            <person name="Markowitz V."/>
            <person name="Szeto E."/>
            <person name="Ivanova N."/>
            <person name="Mikhailova N."/>
            <person name="Ovchinnikova G."/>
            <person name="Pagani I."/>
            <person name="Pati A."/>
            <person name="Goodwin L."/>
            <person name="Peters L."/>
            <person name="Pitluck S."/>
            <person name="Woyke T."/>
            <person name="Pester M."/>
            <person name="Spring S."/>
            <person name="Ollivier B."/>
            <person name="Rattei T."/>
            <person name="Klenk H.-P."/>
            <person name="Wagner M."/>
            <person name="Loy A."/>
        </authorList>
    </citation>
    <scope>NUCLEOTIDE SEQUENCE [LARGE SCALE GENOMIC DNA]</scope>
    <source>
        <strain evidence="2">ATCC BAA-275 / DSM 13257 / NCIMB 13706 / S10</strain>
    </source>
</reference>
<evidence type="ECO:0008006" key="3">
    <source>
        <dbReference type="Google" id="ProtNLM"/>
    </source>
</evidence>
<dbReference type="Proteomes" id="UP000005262">
    <property type="component" value="Chromosome"/>
</dbReference>